<proteinExistence type="predicted"/>
<evidence type="ECO:0000313" key="1">
    <source>
        <dbReference type="EMBL" id="AII28214.1"/>
    </source>
</evidence>
<sequence length="283" mass="31484">MADNANNETLSFPVETVPGYYAPRVILDTIDSTVPDRKYIAAVNENELTVHVIDDGDAQPHPRRAKGTRTVADVESFIAELARRPLTDIGTLWGNAQRGSLQAVYNDHDETDGNAGWRDDILALTLQEDPDWHAWHALSGKYFAQPEFGDLVEELRHTIVSPDQADLLEIIDSIRASTKGEFESSITRANGAQTLAYKKEVNARAGAVGRELEVPEHIRLSLRPWDGHPQLYDVPAYFRINVTEGHLKLAIKLFPTREIVRKAWGDLTARVTAATGKPVYAQP</sequence>
<protein>
    <recommendedName>
        <fullName evidence="3">DUF2303 family protein</fullName>
    </recommendedName>
</protein>
<dbReference type="Pfam" id="PF10065">
    <property type="entry name" value="DUF2303"/>
    <property type="match status" value="1"/>
</dbReference>
<accession>A0A076G8A4</accession>
<dbReference type="OrthoDB" id="5042at10239"/>
<keyword evidence="2" id="KW-1185">Reference proteome</keyword>
<dbReference type="EMBL" id="KM083128">
    <property type="protein sequence ID" value="AII28214.1"/>
    <property type="molecule type" value="Genomic_DNA"/>
</dbReference>
<dbReference type="InterPro" id="IPR019276">
    <property type="entry name" value="DUF2303"/>
</dbReference>
<organism evidence="1 2">
    <name type="scientific">Mycobacterium phage Sparky</name>
    <dbReference type="NCBI Taxonomy" id="1527493"/>
    <lineage>
        <taxon>Viruses</taxon>
        <taxon>Duplodnaviria</taxon>
        <taxon>Heunggongvirae</taxon>
        <taxon>Uroviricota</taxon>
        <taxon>Caudoviricetes</taxon>
        <taxon>Sparkyvirus</taxon>
        <taxon>Sparkyvirus sparky</taxon>
    </lineage>
</organism>
<evidence type="ECO:0008006" key="3">
    <source>
        <dbReference type="Google" id="ProtNLM"/>
    </source>
</evidence>
<name>A0A076G8A4_9CAUD</name>
<dbReference type="Proteomes" id="UP000028659">
    <property type="component" value="Genome"/>
</dbReference>
<reference evidence="1 2" key="1">
    <citation type="submission" date="2014-07" db="EMBL/GenBank/DDBJ databases">
        <authorList>
            <person name="Simmons-Yager K."/>
            <person name="Taylor B.J."/>
            <person name="Thorniley A.J."/>
            <person name="Dasenko M.A."/>
            <person name="Denver D.R."/>
            <person name="Garcia-Ruiz H."/>
            <person name="Hoyer J.S."/>
            <person name="Jogdeo S."/>
            <person name="Sullivan C.M."/>
            <person name="Peterson M.R."/>
            <person name="Rowley E.R."/>
            <person name="Schnitzler C.E."/>
            <person name="Vining K.J."/>
            <person name="Almabruk K.H."/>
            <person name="Banawas S."/>
            <person name="Beatty C."/>
            <person name="Bullock C.J."/>
            <person name="Cappellazzi J.E."/>
            <person name="Chagani S.E."/>
            <person name="Chatterjee P."/>
            <person name="Cram E.D."/>
            <person name="Elorriaga M.E.S.T.E.F.A."/>
            <person name="Esser M."/>
            <person name="Fellows E.J."/>
            <person name="Garcia G.R."/>
            <person name="Gullaba J.M."/>
            <person name="Kinsley M.A."/>
            <person name="Luo F."/>
            <person name="Mcginnis M."/>
            <person name="Paquette C.E."/>
            <person name="Reddekopp R.L."/>
            <person name="Rosen K.L."/>
            <person name="Sahlfeld L.M."/>
            <person name="Vondras A.M."/>
            <person name="Wang J.X."/>
            <person name="Weiss E.S."/>
            <person name="Wernick R."/>
            <person name="Abuelizz H.A."/>
            <person name="Amaro Y."/>
            <person name="Archer C.L."/>
            <person name="Basu A."/>
            <person name="Bellinger M.R."/>
            <person name="Johnson S.F."/>
            <person name="Kitchen S.A."/>
            <person name="Li M."/>
            <person name="Morey-Castro K.E."/>
            <person name="Lavalleur H.J."/>
            <person name="Rangel L.J."/>
            <person name="Ree J.F."/>
            <person name="Shay S.D."/>
            <person name="Sheng Y."/>
            <person name="Smyth J.C."/>
            <person name="Stamm E.A."/>
            <person name="Taylor C.R."/>
            <person name="Vining O.B."/>
            <person name="Wanzeck K.M."/>
            <person name="Watson G."/>
            <person name="Bruck A.J."/>
            <person name="Anders K.R."/>
            <person name="Braun M.A."/>
            <person name="Delesalle V.A."/>
            <person name="Hughes L.E."/>
            <person name="Ware V.C."/>
            <person name="Bradley K.W."/>
            <person name="Barker L.P."/>
            <person name="Asai D.J."/>
            <person name="Bowman C.A."/>
            <person name="Russell D.A."/>
            <person name="Pope W.H."/>
            <person name="Jacobs-Sera D."/>
            <person name="Hendrix R.W."/>
            <person name="Hatfull G.F."/>
        </authorList>
    </citation>
    <scope>NUCLEOTIDE SEQUENCE [LARGE SCALE GENOMIC DNA]</scope>
</reference>
<dbReference type="GeneID" id="23680237"/>
<gene>
    <name evidence="1" type="primary">70</name>
    <name evidence="1" type="ORF">PBI_SPARKY_70</name>
</gene>
<evidence type="ECO:0000313" key="2">
    <source>
        <dbReference type="Proteomes" id="UP000028659"/>
    </source>
</evidence>
<dbReference type="RefSeq" id="YP_009125449.1">
    <property type="nucleotide sequence ID" value="NC_026597.1"/>
</dbReference>
<dbReference type="KEGG" id="vg:23680237"/>